<dbReference type="EMBL" id="FMJC01000002">
    <property type="protein sequence ID" value="SCM72426.1"/>
    <property type="molecule type" value="Genomic_DNA"/>
</dbReference>
<organism evidence="1">
    <name type="scientific">uncultured Desulfovibrio sp</name>
    <dbReference type="NCBI Taxonomy" id="167968"/>
    <lineage>
        <taxon>Bacteria</taxon>
        <taxon>Pseudomonadati</taxon>
        <taxon>Thermodesulfobacteriota</taxon>
        <taxon>Desulfovibrionia</taxon>
        <taxon>Desulfovibrionales</taxon>
        <taxon>Desulfovibrionaceae</taxon>
        <taxon>Desulfovibrio</taxon>
        <taxon>environmental samples</taxon>
    </lineage>
</organism>
<gene>
    <name evidence="1" type="ORF">KL86DES1_20605</name>
</gene>
<reference evidence="1" key="1">
    <citation type="submission" date="2016-08" db="EMBL/GenBank/DDBJ databases">
        <authorList>
            <person name="Seilhamer J.J."/>
        </authorList>
    </citation>
    <scope>NUCLEOTIDE SEQUENCE</scope>
    <source>
        <strain evidence="1">86-1</strain>
    </source>
</reference>
<sequence length="60" mass="6671">MYSLIWFDGFDVGEFESEQVSGSDSVVVPIVKWRDICKRAKPPCQDTAETGSRSKDSGQT</sequence>
<evidence type="ECO:0000313" key="1">
    <source>
        <dbReference type="EMBL" id="SCM72426.1"/>
    </source>
</evidence>
<protein>
    <submittedName>
        <fullName evidence="1">Uncharacterized protein</fullName>
    </submittedName>
</protein>
<accession>A0A212L4I4</accession>
<proteinExistence type="predicted"/>
<name>A0A212L4I4_9BACT</name>
<dbReference type="AlphaFoldDB" id="A0A212L4I4"/>